<dbReference type="CDD" id="cd02440">
    <property type="entry name" value="AdoMet_MTases"/>
    <property type="match status" value="1"/>
</dbReference>
<protein>
    <submittedName>
        <fullName evidence="1">Methyltransferase type 12</fullName>
    </submittedName>
</protein>
<dbReference type="eggNOG" id="COG2230">
    <property type="taxonomic scope" value="Bacteria"/>
</dbReference>
<gene>
    <name evidence="1" type="ordered locus">Cyast_1071</name>
</gene>
<dbReference type="PANTHER" id="PTHR43667">
    <property type="entry name" value="CYCLOPROPANE-FATTY-ACYL-PHOSPHOLIPID SYNTHASE"/>
    <property type="match status" value="1"/>
</dbReference>
<keyword evidence="2" id="KW-1185">Reference proteome</keyword>
<dbReference type="Pfam" id="PF02353">
    <property type="entry name" value="CMAS"/>
    <property type="match status" value="1"/>
</dbReference>
<dbReference type="EMBL" id="CP003940">
    <property type="protein sequence ID" value="AFZ47040.1"/>
    <property type="molecule type" value="Genomic_DNA"/>
</dbReference>
<dbReference type="BioCyc" id="CSTA292563:G1353-1081-MONOMER"/>
<dbReference type="InterPro" id="IPR029063">
    <property type="entry name" value="SAM-dependent_MTases_sf"/>
</dbReference>
<sequence length="370" mass="43418">MTSTIDINNKFVSPEFNETDYHQHKFFIELFNSIQMRGCESYINGLELPDFLLKSTLNTILPICYQKYPFLLIAYEWLLKESEYLAESSDELMEKQYNLPKELFTTMLGESTLMYPKYTMALWEKGATNLEQAQIDMLDDLIIKADIKDGDHILDIGCGFGSALHYILSKFPNSQVTGLNLSKQHCQYIRTKIKDAQSYFSSDHFTLVEGDFNTINFEQKFDKIISLGVFEHVGNLTNSFKKVSSLLKDKGQFFLHIITIKFPHSASSVFLEKYIFPRFRVWGYENVPLYNQNLKTVNKWFMNGSNYSQTLTAWLRNFDDNQEYLKTLDYGMEYNRFRRMWRLYLMWCIAYFDACNGEVLGNGQYLMTKA</sequence>
<dbReference type="Gene3D" id="3.40.50.150">
    <property type="entry name" value="Vaccinia Virus protein VP39"/>
    <property type="match status" value="1"/>
</dbReference>
<accession>K9YKV0</accession>
<keyword evidence="1" id="KW-0489">Methyltransferase</keyword>
<keyword evidence="1" id="KW-0808">Transferase</keyword>
<dbReference type="GO" id="GO:0008168">
    <property type="term" value="F:methyltransferase activity"/>
    <property type="evidence" value="ECO:0007669"/>
    <property type="project" value="UniProtKB-KW"/>
</dbReference>
<dbReference type="HOGENOM" id="CLU_731395_0_0_3"/>
<proteinExistence type="predicted"/>
<dbReference type="SUPFAM" id="SSF53335">
    <property type="entry name" value="S-adenosyl-L-methionine-dependent methyltransferases"/>
    <property type="match status" value="1"/>
</dbReference>
<evidence type="ECO:0000313" key="1">
    <source>
        <dbReference type="EMBL" id="AFZ47040.1"/>
    </source>
</evidence>
<organism evidence="1 2">
    <name type="scientific">Cyanobacterium stanieri (strain ATCC 29140 / PCC 7202)</name>
    <dbReference type="NCBI Taxonomy" id="292563"/>
    <lineage>
        <taxon>Bacteria</taxon>
        <taxon>Bacillati</taxon>
        <taxon>Cyanobacteriota</taxon>
        <taxon>Cyanophyceae</taxon>
        <taxon>Oscillatoriophycideae</taxon>
        <taxon>Chroococcales</taxon>
        <taxon>Geminocystaceae</taxon>
        <taxon>Cyanobacterium</taxon>
    </lineage>
</organism>
<evidence type="ECO:0000313" key="2">
    <source>
        <dbReference type="Proteomes" id="UP000010483"/>
    </source>
</evidence>
<dbReference type="PANTHER" id="PTHR43667:SF2">
    <property type="entry name" value="FATTY ACID C-METHYL TRANSFERASE"/>
    <property type="match status" value="1"/>
</dbReference>
<dbReference type="AlphaFoldDB" id="K9YKV0"/>
<dbReference type="KEGG" id="csn:Cyast_1071"/>
<reference evidence="2" key="1">
    <citation type="journal article" date="2013" name="Proc. Natl. Acad. Sci. U.S.A.">
        <title>Improving the coverage of the cyanobacterial phylum using diversity-driven genome sequencing.</title>
        <authorList>
            <person name="Shih P.M."/>
            <person name="Wu D."/>
            <person name="Latifi A."/>
            <person name="Axen S.D."/>
            <person name="Fewer D.P."/>
            <person name="Talla E."/>
            <person name="Calteau A."/>
            <person name="Cai F."/>
            <person name="Tandeau de Marsac N."/>
            <person name="Rippka R."/>
            <person name="Herdman M."/>
            <person name="Sivonen K."/>
            <person name="Coursin T."/>
            <person name="Laurent T."/>
            <person name="Goodwin L."/>
            <person name="Nolan M."/>
            <person name="Davenport K.W."/>
            <person name="Han C.S."/>
            <person name="Rubin E.M."/>
            <person name="Eisen J.A."/>
            <person name="Woyke T."/>
            <person name="Gugger M."/>
            <person name="Kerfeld C.A."/>
        </authorList>
    </citation>
    <scope>NUCLEOTIDE SEQUENCE [LARGE SCALE GENOMIC DNA]</scope>
    <source>
        <strain evidence="2">ATCC 29140 / PCC 7202</strain>
    </source>
</reference>
<dbReference type="STRING" id="292563.Cyast_1071"/>
<dbReference type="InterPro" id="IPR050723">
    <property type="entry name" value="CFA/CMAS"/>
</dbReference>
<name>K9YKV0_CYASC</name>
<dbReference type="Proteomes" id="UP000010483">
    <property type="component" value="Chromosome"/>
</dbReference>
<dbReference type="GO" id="GO:0032259">
    <property type="term" value="P:methylation"/>
    <property type="evidence" value="ECO:0007669"/>
    <property type="project" value="UniProtKB-KW"/>
</dbReference>